<keyword evidence="2" id="KW-0479">Metal-binding</keyword>
<evidence type="ECO:0000259" key="5">
    <source>
        <dbReference type="Pfam" id="PF00753"/>
    </source>
</evidence>
<reference evidence="6 7" key="1">
    <citation type="submission" date="2024-07" db="EMBL/GenBank/DDBJ databases">
        <title>Section-level genome sequencing and comparative genomics of Aspergillus sections Usti and Cavernicolus.</title>
        <authorList>
            <consortium name="Lawrence Berkeley National Laboratory"/>
            <person name="Nybo J.L."/>
            <person name="Vesth T.C."/>
            <person name="Theobald S."/>
            <person name="Frisvad J.C."/>
            <person name="Larsen T.O."/>
            <person name="Kjaerboelling I."/>
            <person name="Rothschild-Mancinelli K."/>
            <person name="Lyhne E.K."/>
            <person name="Kogle M.E."/>
            <person name="Barry K."/>
            <person name="Clum A."/>
            <person name="Na H."/>
            <person name="Ledsgaard L."/>
            <person name="Lin J."/>
            <person name="Lipzen A."/>
            <person name="Kuo A."/>
            <person name="Riley R."/>
            <person name="Mondo S."/>
            <person name="Labutti K."/>
            <person name="Haridas S."/>
            <person name="Pangalinan J."/>
            <person name="Salamov A.A."/>
            <person name="Simmons B.A."/>
            <person name="Magnuson J.K."/>
            <person name="Chen J."/>
            <person name="Drula E."/>
            <person name="Henrissat B."/>
            <person name="Wiebenga A."/>
            <person name="Lubbers R.J."/>
            <person name="Gomes A.C."/>
            <person name="Makela M.R."/>
            <person name="Stajich J."/>
            <person name="Grigoriev I.V."/>
            <person name="Mortensen U.H."/>
            <person name="De Vries R.P."/>
            <person name="Baker S.E."/>
            <person name="Andersen M.R."/>
        </authorList>
    </citation>
    <scope>NUCLEOTIDE SEQUENCE [LARGE SCALE GENOMIC DNA]</scope>
    <source>
        <strain evidence="6 7">CBS 209.92</strain>
    </source>
</reference>
<dbReference type="Pfam" id="PF00753">
    <property type="entry name" value="Lactamase_B"/>
    <property type="match status" value="1"/>
</dbReference>
<comment type="similarity">
    <text evidence="1">Belongs to the metallo-beta-lactamase superfamily.</text>
</comment>
<keyword evidence="3" id="KW-0378">Hydrolase</keyword>
<dbReference type="SUPFAM" id="SSF56281">
    <property type="entry name" value="Metallo-hydrolase/oxidoreductase"/>
    <property type="match status" value="1"/>
</dbReference>
<evidence type="ECO:0000256" key="2">
    <source>
        <dbReference type="ARBA" id="ARBA00022723"/>
    </source>
</evidence>
<evidence type="ECO:0000256" key="4">
    <source>
        <dbReference type="ARBA" id="ARBA00022833"/>
    </source>
</evidence>
<accession>A0ABR4FN82</accession>
<dbReference type="PANTHER" id="PTHR42978:SF5">
    <property type="entry name" value="METALLO-BETA-LACTAMASE DOMAIN-CONTAINING PROTEIN"/>
    <property type="match status" value="1"/>
</dbReference>
<gene>
    <name evidence="6" type="ORF">BJX66DRAFT_316327</name>
</gene>
<name>A0ABR4FN82_9EURO</name>
<dbReference type="InterPro" id="IPR051013">
    <property type="entry name" value="MBL_superfamily_lactonases"/>
</dbReference>
<evidence type="ECO:0000256" key="3">
    <source>
        <dbReference type="ARBA" id="ARBA00022801"/>
    </source>
</evidence>
<dbReference type="CDD" id="cd07730">
    <property type="entry name" value="metallo-hydrolase-like_MBL-fold"/>
    <property type="match status" value="1"/>
</dbReference>
<sequence length="372" mass="40881">MSSAQSLNIPPSSSTVQVSIIDTTFVARLPTGHFMGPAMKGFEKWTPVAYAFLIKHVDSSGEERSILFDLGTPKDLVNDFPPKVAERVKGMGLIIEAIIWSHAHIDHIGRPSLFPTTTKLIVGSGIKQAFFPGYHTATDSPILSREFAGREVTELSLAEFNLEIGGLKALDYFGDGSFYLLSALGHAIRHLNALARTTENTFIYLAGDSVHHLSGLRPHGTNHLPQSVPLPGRGHCCSGASFHAIHPLSDITTVPEHYHDPLDYPNSTPDTAPFFTVSQKPTGETLASNIDDARDTIKAVQRFDADENVFVVAAHDASVRGILDLFPNKANDWKLKGLKEKGRWLFLCDFEQALKVSRADEIRAPLPRKLIW</sequence>
<dbReference type="Proteomes" id="UP001610563">
    <property type="component" value="Unassembled WGS sequence"/>
</dbReference>
<evidence type="ECO:0000256" key="1">
    <source>
        <dbReference type="ARBA" id="ARBA00007749"/>
    </source>
</evidence>
<dbReference type="EMBL" id="JBFTWV010000170">
    <property type="protein sequence ID" value="KAL2784695.1"/>
    <property type="molecule type" value="Genomic_DNA"/>
</dbReference>
<proteinExistence type="inferred from homology"/>
<feature type="domain" description="Metallo-beta-lactamase" evidence="5">
    <location>
        <begin position="51"/>
        <end position="132"/>
    </location>
</feature>
<evidence type="ECO:0000313" key="7">
    <source>
        <dbReference type="Proteomes" id="UP001610563"/>
    </source>
</evidence>
<dbReference type="Gene3D" id="3.60.15.10">
    <property type="entry name" value="Ribonuclease Z/Hydroxyacylglutathione hydrolase-like"/>
    <property type="match status" value="1"/>
</dbReference>
<dbReference type="InterPro" id="IPR036866">
    <property type="entry name" value="RibonucZ/Hydroxyglut_hydro"/>
</dbReference>
<protein>
    <recommendedName>
        <fullName evidence="5">Metallo-beta-lactamase domain-containing protein</fullName>
    </recommendedName>
</protein>
<comment type="caution">
    <text evidence="6">The sequence shown here is derived from an EMBL/GenBank/DDBJ whole genome shotgun (WGS) entry which is preliminary data.</text>
</comment>
<keyword evidence="7" id="KW-1185">Reference proteome</keyword>
<dbReference type="InterPro" id="IPR001279">
    <property type="entry name" value="Metallo-B-lactamas"/>
</dbReference>
<dbReference type="PANTHER" id="PTHR42978">
    <property type="entry name" value="QUORUM-QUENCHING LACTONASE YTNP-RELATED-RELATED"/>
    <property type="match status" value="1"/>
</dbReference>
<organism evidence="6 7">
    <name type="scientific">Aspergillus keveii</name>
    <dbReference type="NCBI Taxonomy" id="714993"/>
    <lineage>
        <taxon>Eukaryota</taxon>
        <taxon>Fungi</taxon>
        <taxon>Dikarya</taxon>
        <taxon>Ascomycota</taxon>
        <taxon>Pezizomycotina</taxon>
        <taxon>Eurotiomycetes</taxon>
        <taxon>Eurotiomycetidae</taxon>
        <taxon>Eurotiales</taxon>
        <taxon>Aspergillaceae</taxon>
        <taxon>Aspergillus</taxon>
        <taxon>Aspergillus subgen. Nidulantes</taxon>
    </lineage>
</organism>
<keyword evidence="4" id="KW-0862">Zinc</keyword>
<evidence type="ECO:0000313" key="6">
    <source>
        <dbReference type="EMBL" id="KAL2784695.1"/>
    </source>
</evidence>